<dbReference type="Gene3D" id="3.90.1590.10">
    <property type="entry name" value="glutathione-dependent formaldehyde- activating enzyme (gfa)"/>
    <property type="match status" value="1"/>
</dbReference>
<evidence type="ECO:0000313" key="6">
    <source>
        <dbReference type="EMBL" id="MBB3929900.1"/>
    </source>
</evidence>
<dbReference type="PANTHER" id="PTHR33337">
    <property type="entry name" value="GFA DOMAIN-CONTAINING PROTEIN"/>
    <property type="match status" value="1"/>
</dbReference>
<dbReference type="PROSITE" id="PS51891">
    <property type="entry name" value="CENP_V_GFA"/>
    <property type="match status" value="1"/>
</dbReference>
<keyword evidence="2" id="KW-0479">Metal-binding</keyword>
<comment type="similarity">
    <text evidence="1">Belongs to the Gfa family.</text>
</comment>
<dbReference type="SUPFAM" id="SSF51316">
    <property type="entry name" value="Mss4-like"/>
    <property type="match status" value="1"/>
</dbReference>
<dbReference type="GO" id="GO:0046872">
    <property type="term" value="F:metal ion binding"/>
    <property type="evidence" value="ECO:0007669"/>
    <property type="project" value="UniProtKB-KW"/>
</dbReference>
<organism evidence="6 7">
    <name type="scientific">Kaistia hirudinis</name>
    <dbReference type="NCBI Taxonomy" id="1293440"/>
    <lineage>
        <taxon>Bacteria</taxon>
        <taxon>Pseudomonadati</taxon>
        <taxon>Pseudomonadota</taxon>
        <taxon>Alphaproteobacteria</taxon>
        <taxon>Hyphomicrobiales</taxon>
        <taxon>Kaistiaceae</taxon>
        <taxon>Kaistia</taxon>
    </lineage>
</organism>
<evidence type="ECO:0000256" key="4">
    <source>
        <dbReference type="ARBA" id="ARBA00023239"/>
    </source>
</evidence>
<keyword evidence="7" id="KW-1185">Reference proteome</keyword>
<accession>A0A840AIA3</accession>
<keyword evidence="3" id="KW-0862">Zinc</keyword>
<dbReference type="GO" id="GO:0016846">
    <property type="term" value="F:carbon-sulfur lyase activity"/>
    <property type="evidence" value="ECO:0007669"/>
    <property type="project" value="InterPro"/>
</dbReference>
<proteinExistence type="inferred from homology"/>
<feature type="domain" description="CENP-V/GFA" evidence="5">
    <location>
        <begin position="9"/>
        <end position="132"/>
    </location>
</feature>
<evidence type="ECO:0000256" key="2">
    <source>
        <dbReference type="ARBA" id="ARBA00022723"/>
    </source>
</evidence>
<protein>
    <recommendedName>
        <fullName evidence="5">CENP-V/GFA domain-containing protein</fullName>
    </recommendedName>
</protein>
<dbReference type="AlphaFoldDB" id="A0A840AIA3"/>
<dbReference type="PANTHER" id="PTHR33337:SF40">
    <property type="entry name" value="CENP-V_GFA DOMAIN-CONTAINING PROTEIN-RELATED"/>
    <property type="match status" value="1"/>
</dbReference>
<reference evidence="6 7" key="1">
    <citation type="submission" date="2020-08" db="EMBL/GenBank/DDBJ databases">
        <title>Genomic Encyclopedia of Type Strains, Phase IV (KMG-IV): sequencing the most valuable type-strain genomes for metagenomic binning, comparative biology and taxonomic classification.</title>
        <authorList>
            <person name="Goeker M."/>
        </authorList>
    </citation>
    <scope>NUCLEOTIDE SEQUENCE [LARGE SCALE GENOMIC DNA]</scope>
    <source>
        <strain evidence="6 7">DSM 25966</strain>
    </source>
</reference>
<sequence>MGEGDSSRLKGRCLCGAVAFAIGGPRATPVACHCTMCRRQSGHYWVSTNVAEADLSIEGSDRLVWYRSSDIAERGFCGTCGSALFWRRPGSGRVAVAMGSLETPTGLTIGRHIFIAEKGDYYAIEDGAELYAGDD</sequence>
<dbReference type="EMBL" id="JACIDS010000001">
    <property type="protein sequence ID" value="MBB3929900.1"/>
    <property type="molecule type" value="Genomic_DNA"/>
</dbReference>
<keyword evidence="4" id="KW-0456">Lyase</keyword>
<dbReference type="Proteomes" id="UP000553963">
    <property type="component" value="Unassembled WGS sequence"/>
</dbReference>
<evidence type="ECO:0000256" key="3">
    <source>
        <dbReference type="ARBA" id="ARBA00022833"/>
    </source>
</evidence>
<dbReference type="InterPro" id="IPR011057">
    <property type="entry name" value="Mss4-like_sf"/>
</dbReference>
<dbReference type="InterPro" id="IPR006913">
    <property type="entry name" value="CENP-V/GFA"/>
</dbReference>
<dbReference type="Pfam" id="PF04828">
    <property type="entry name" value="GFA"/>
    <property type="match status" value="1"/>
</dbReference>
<evidence type="ECO:0000259" key="5">
    <source>
        <dbReference type="PROSITE" id="PS51891"/>
    </source>
</evidence>
<evidence type="ECO:0000313" key="7">
    <source>
        <dbReference type="Proteomes" id="UP000553963"/>
    </source>
</evidence>
<comment type="caution">
    <text evidence="6">The sequence shown here is derived from an EMBL/GenBank/DDBJ whole genome shotgun (WGS) entry which is preliminary data.</text>
</comment>
<dbReference type="RefSeq" id="WP_183397512.1">
    <property type="nucleotide sequence ID" value="NZ_JACIDS010000001.1"/>
</dbReference>
<evidence type="ECO:0000256" key="1">
    <source>
        <dbReference type="ARBA" id="ARBA00005495"/>
    </source>
</evidence>
<gene>
    <name evidence="6" type="ORF">GGR25_000919</name>
</gene>
<name>A0A840AIA3_9HYPH</name>